<dbReference type="Proteomes" id="UP000266841">
    <property type="component" value="Unassembled WGS sequence"/>
</dbReference>
<organism evidence="1 2">
    <name type="scientific">Thalassiosira oceanica</name>
    <name type="common">Marine diatom</name>
    <dbReference type="NCBI Taxonomy" id="159749"/>
    <lineage>
        <taxon>Eukaryota</taxon>
        <taxon>Sar</taxon>
        <taxon>Stramenopiles</taxon>
        <taxon>Ochrophyta</taxon>
        <taxon>Bacillariophyta</taxon>
        <taxon>Coscinodiscophyceae</taxon>
        <taxon>Thalassiosirophycidae</taxon>
        <taxon>Thalassiosirales</taxon>
        <taxon>Thalassiosiraceae</taxon>
        <taxon>Thalassiosira</taxon>
    </lineage>
</organism>
<dbReference type="eggNOG" id="ENOG502SY0H">
    <property type="taxonomic scope" value="Eukaryota"/>
</dbReference>
<gene>
    <name evidence="1" type="ORF">THAOC_10955</name>
</gene>
<name>K0TBR3_THAOC</name>
<evidence type="ECO:0000313" key="1">
    <source>
        <dbReference type="EMBL" id="EJK67932.1"/>
    </source>
</evidence>
<evidence type="ECO:0000313" key="2">
    <source>
        <dbReference type="Proteomes" id="UP000266841"/>
    </source>
</evidence>
<dbReference type="EMBL" id="AGNL01012359">
    <property type="protein sequence ID" value="EJK67932.1"/>
    <property type="molecule type" value="Genomic_DNA"/>
</dbReference>
<protein>
    <submittedName>
        <fullName evidence="1">Uncharacterized protein</fullName>
    </submittedName>
</protein>
<accession>K0TBR3</accession>
<proteinExistence type="predicted"/>
<keyword evidence="2" id="KW-1185">Reference proteome</keyword>
<comment type="caution">
    <text evidence="1">The sequence shown here is derived from an EMBL/GenBank/DDBJ whole genome shotgun (WGS) entry which is preliminary data.</text>
</comment>
<reference evidence="1 2" key="1">
    <citation type="journal article" date="2012" name="Genome Biol.">
        <title>Genome and low-iron response of an oceanic diatom adapted to chronic iron limitation.</title>
        <authorList>
            <person name="Lommer M."/>
            <person name="Specht M."/>
            <person name="Roy A.S."/>
            <person name="Kraemer L."/>
            <person name="Andreson R."/>
            <person name="Gutowska M.A."/>
            <person name="Wolf J."/>
            <person name="Bergner S.V."/>
            <person name="Schilhabel M.B."/>
            <person name="Klostermeier U.C."/>
            <person name="Beiko R.G."/>
            <person name="Rosenstiel P."/>
            <person name="Hippler M."/>
            <person name="Laroche J."/>
        </authorList>
    </citation>
    <scope>NUCLEOTIDE SEQUENCE [LARGE SCALE GENOMIC DNA]</scope>
    <source>
        <strain evidence="1 2">CCMP1005</strain>
    </source>
</reference>
<sequence length="160" mass="17142">AMGAVIRATRGRPWTELDSPYHHCCAVVPAELTGCSSIPYLTSVAAGFYRNDFIYGSETSAGRARSMMSEFAVAPAYAMGAVIGPPGEAMEELDSPYHHCCAVVPAELTGCSLSYLLLRSRDRVPKIPKHLSWRSPPDFAGCLSLPLSCGEIQSSDEDGV</sequence>
<feature type="non-terminal residue" evidence="1">
    <location>
        <position position="1"/>
    </location>
</feature>
<dbReference type="AlphaFoldDB" id="K0TBR3"/>